<dbReference type="GeneID" id="70188838"/>
<sequence>MSPMKTTAKHPWTRGKLYDQPYYAFSMKTRTWEPVGTAPARDETEPGLLGRLEVLSWNMDWTMPERLDRTKAIFEELHAHVERAARKLGMELPAANAAGGPAEHGRAAAIRALNIVIMLNEVVEWSIGRLKSLDWVRKHFYLTDINTSFWGCGLQGEGQYGTCILIPKTLLISSVGRIHYTASNCNHDALFVDISVVPAGNSASRLRRQRTLRLCSTQLDPYSYVLDDDRRKQLAEAAAHMHIADLAILGGDLKAVCAADRSLHSEQRLLDVYFECGGVEGYGATWGPTAGKKRRALNGMARADKVLFCGEGLFAKKFETYGHNIEVEDQEARSKLKNALQMDKGWVSEHLLIKATFIITPAQ</sequence>
<dbReference type="RefSeq" id="XP_046007983.1">
    <property type="nucleotide sequence ID" value="XM_046159292.1"/>
</dbReference>
<evidence type="ECO:0000313" key="2">
    <source>
        <dbReference type="EMBL" id="KAH7024435.1"/>
    </source>
</evidence>
<dbReference type="AlphaFoldDB" id="A0A9P8XYI6"/>
<evidence type="ECO:0000259" key="1">
    <source>
        <dbReference type="Pfam" id="PF03372"/>
    </source>
</evidence>
<accession>A0A9P8XYI6</accession>
<dbReference type="Gene3D" id="3.60.10.10">
    <property type="entry name" value="Endonuclease/exonuclease/phosphatase"/>
    <property type="match status" value="1"/>
</dbReference>
<dbReference type="SUPFAM" id="SSF56219">
    <property type="entry name" value="DNase I-like"/>
    <property type="match status" value="1"/>
</dbReference>
<dbReference type="InterPro" id="IPR036691">
    <property type="entry name" value="Endo/exonu/phosph_ase_sf"/>
</dbReference>
<organism evidence="2 3">
    <name type="scientific">Microdochium trichocladiopsis</name>
    <dbReference type="NCBI Taxonomy" id="1682393"/>
    <lineage>
        <taxon>Eukaryota</taxon>
        <taxon>Fungi</taxon>
        <taxon>Dikarya</taxon>
        <taxon>Ascomycota</taxon>
        <taxon>Pezizomycotina</taxon>
        <taxon>Sordariomycetes</taxon>
        <taxon>Xylariomycetidae</taxon>
        <taxon>Xylariales</taxon>
        <taxon>Microdochiaceae</taxon>
        <taxon>Microdochium</taxon>
    </lineage>
</organism>
<name>A0A9P8XYI6_9PEZI</name>
<protein>
    <recommendedName>
        <fullName evidence="1">Endonuclease/exonuclease/phosphatase domain-containing protein</fullName>
    </recommendedName>
</protein>
<comment type="caution">
    <text evidence="2">The sequence shown here is derived from an EMBL/GenBank/DDBJ whole genome shotgun (WGS) entry which is preliminary data.</text>
</comment>
<dbReference type="Pfam" id="PF03372">
    <property type="entry name" value="Exo_endo_phos"/>
    <property type="match status" value="1"/>
</dbReference>
<gene>
    <name evidence="2" type="ORF">B0I36DRAFT_366380</name>
</gene>
<dbReference type="GO" id="GO:0003824">
    <property type="term" value="F:catalytic activity"/>
    <property type="evidence" value="ECO:0007669"/>
    <property type="project" value="InterPro"/>
</dbReference>
<dbReference type="Proteomes" id="UP000756346">
    <property type="component" value="Unassembled WGS sequence"/>
</dbReference>
<dbReference type="InterPro" id="IPR005135">
    <property type="entry name" value="Endo/exonuclease/phosphatase"/>
</dbReference>
<proteinExistence type="predicted"/>
<dbReference type="EMBL" id="JAGTJQ010000009">
    <property type="protein sequence ID" value="KAH7024435.1"/>
    <property type="molecule type" value="Genomic_DNA"/>
</dbReference>
<reference evidence="2" key="1">
    <citation type="journal article" date="2021" name="Nat. Commun.">
        <title>Genetic determinants of endophytism in the Arabidopsis root mycobiome.</title>
        <authorList>
            <person name="Mesny F."/>
            <person name="Miyauchi S."/>
            <person name="Thiergart T."/>
            <person name="Pickel B."/>
            <person name="Atanasova L."/>
            <person name="Karlsson M."/>
            <person name="Huettel B."/>
            <person name="Barry K.W."/>
            <person name="Haridas S."/>
            <person name="Chen C."/>
            <person name="Bauer D."/>
            <person name="Andreopoulos W."/>
            <person name="Pangilinan J."/>
            <person name="LaButti K."/>
            <person name="Riley R."/>
            <person name="Lipzen A."/>
            <person name="Clum A."/>
            <person name="Drula E."/>
            <person name="Henrissat B."/>
            <person name="Kohler A."/>
            <person name="Grigoriev I.V."/>
            <person name="Martin F.M."/>
            <person name="Hacquard S."/>
        </authorList>
    </citation>
    <scope>NUCLEOTIDE SEQUENCE</scope>
    <source>
        <strain evidence="2">MPI-CAGE-CH-0230</strain>
    </source>
</reference>
<dbReference type="OrthoDB" id="9975959at2759"/>
<feature type="domain" description="Endonuclease/exonuclease/phosphatase" evidence="1">
    <location>
        <begin position="55"/>
        <end position="324"/>
    </location>
</feature>
<evidence type="ECO:0000313" key="3">
    <source>
        <dbReference type="Proteomes" id="UP000756346"/>
    </source>
</evidence>
<keyword evidence="3" id="KW-1185">Reference proteome</keyword>